<keyword evidence="11" id="KW-0702">S-nitrosylation</keyword>
<evidence type="ECO:0000256" key="19">
    <source>
        <dbReference type="ARBA" id="ARBA00046997"/>
    </source>
</evidence>
<evidence type="ECO:0000256" key="20">
    <source>
        <dbReference type="ARBA" id="ARBA00047698"/>
    </source>
</evidence>
<evidence type="ECO:0000256" key="14">
    <source>
        <dbReference type="ARBA" id="ARBA00023027"/>
    </source>
</evidence>
<dbReference type="PANTHER" id="PTHR10836">
    <property type="entry name" value="GLYCERALDEHYDE 3-PHOSPHATE DEHYDROGENASE"/>
    <property type="match status" value="1"/>
</dbReference>
<keyword evidence="15" id="KW-0324">Glycolysis</keyword>
<evidence type="ECO:0000256" key="8">
    <source>
        <dbReference type="ARBA" id="ARBA00022490"/>
    </source>
</evidence>
<evidence type="ECO:0000256" key="4">
    <source>
        <dbReference type="ARBA" id="ARBA00004869"/>
    </source>
</evidence>
<evidence type="ECO:0000256" key="16">
    <source>
        <dbReference type="ARBA" id="ARBA00023212"/>
    </source>
</evidence>
<evidence type="ECO:0000256" key="15">
    <source>
        <dbReference type="ARBA" id="ARBA00023152"/>
    </source>
</evidence>
<evidence type="ECO:0000256" key="18">
    <source>
        <dbReference type="ARBA" id="ARBA00031890"/>
    </source>
</evidence>
<evidence type="ECO:0000256" key="17">
    <source>
        <dbReference type="ARBA" id="ARBA00023242"/>
    </source>
</evidence>
<dbReference type="SUPFAM" id="SSF55347">
    <property type="entry name" value="Glyceraldehyde-3-phosphate dehydrogenase-like, C-terminal domain"/>
    <property type="match status" value="1"/>
</dbReference>
<reference evidence="23 24" key="1">
    <citation type="submission" date="2018-10" db="EMBL/GenBank/DDBJ databases">
        <authorList>
            <person name="Ekblom R."/>
            <person name="Jareborg N."/>
        </authorList>
    </citation>
    <scope>NUCLEOTIDE SEQUENCE [LARGE SCALE GENOMIC DNA]</scope>
    <source>
        <tissue evidence="23">Muscle</tissue>
    </source>
</reference>
<evidence type="ECO:0000259" key="22">
    <source>
        <dbReference type="Pfam" id="PF02800"/>
    </source>
</evidence>
<evidence type="ECO:0000256" key="7">
    <source>
        <dbReference type="ARBA" id="ARBA00021022"/>
    </source>
</evidence>
<keyword evidence="13" id="KW-0560">Oxidoreductase</keyword>
<evidence type="ECO:0000256" key="5">
    <source>
        <dbReference type="ARBA" id="ARBA00007406"/>
    </source>
</evidence>
<keyword evidence="8" id="KW-0963">Cytoplasm</keyword>
<organism evidence="23 24">
    <name type="scientific">Gulo gulo</name>
    <name type="common">Wolverine</name>
    <name type="synonym">Gluton</name>
    <dbReference type="NCBI Taxonomy" id="48420"/>
    <lineage>
        <taxon>Eukaryota</taxon>
        <taxon>Metazoa</taxon>
        <taxon>Chordata</taxon>
        <taxon>Craniata</taxon>
        <taxon>Vertebrata</taxon>
        <taxon>Euteleostomi</taxon>
        <taxon>Mammalia</taxon>
        <taxon>Eutheria</taxon>
        <taxon>Laurasiatheria</taxon>
        <taxon>Carnivora</taxon>
        <taxon>Caniformia</taxon>
        <taxon>Musteloidea</taxon>
        <taxon>Mustelidae</taxon>
        <taxon>Guloninae</taxon>
        <taxon>Gulo</taxon>
    </lineage>
</organism>
<protein>
    <recommendedName>
        <fullName evidence="7">Glyceraldehyde-3-phosphate dehydrogenase</fullName>
        <ecNumber evidence="6">1.2.1.12</ecNumber>
    </recommendedName>
    <alternativeName>
        <fullName evidence="18">Peptidyl-cysteine S-nitrosylase GAPDH</fullName>
    </alternativeName>
</protein>
<keyword evidence="9" id="KW-0808">Transferase</keyword>
<dbReference type="SUPFAM" id="SSF51735">
    <property type="entry name" value="NAD(P)-binding Rossmann-fold domains"/>
    <property type="match status" value="1"/>
</dbReference>
<evidence type="ECO:0000256" key="12">
    <source>
        <dbReference type="ARBA" id="ARBA00022845"/>
    </source>
</evidence>
<dbReference type="PRINTS" id="PR00078">
    <property type="entry name" value="G3PDHDRGNASE"/>
</dbReference>
<dbReference type="GO" id="GO:0006096">
    <property type="term" value="P:glycolytic process"/>
    <property type="evidence" value="ECO:0007669"/>
    <property type="project" value="UniProtKB-KW"/>
</dbReference>
<dbReference type="GO" id="GO:0006915">
    <property type="term" value="P:apoptotic process"/>
    <property type="evidence" value="ECO:0007669"/>
    <property type="project" value="UniProtKB-KW"/>
</dbReference>
<dbReference type="InterPro" id="IPR020829">
    <property type="entry name" value="GlycerAld_3-P_DH_cat"/>
</dbReference>
<accession>A0A9X9LD71</accession>
<keyword evidence="17" id="KW-0539">Nucleus</keyword>
<evidence type="ECO:0000313" key="24">
    <source>
        <dbReference type="Proteomes" id="UP000269945"/>
    </source>
</evidence>
<sequence length="207" mass="21978">MEKAGAHLSGGAKMNIISAPSADAPMFVMGENHEKQDCTTNCLAPLAKVIHDDFGIVEGLMTTVHSINATWKTMDSPSKRLWCDGQGAAENTSLLLLTCQGYRKGIPELNGKLTGMAFHVPTLNVSTVDLICHLEKAAKYNDIKKAVKHTGPPQGHPGLVRTRLSPAPLTHPLPSLTLGLALLSMTTLSNSFLGMTMNLAIALEGGP</sequence>
<evidence type="ECO:0000256" key="3">
    <source>
        <dbReference type="ARBA" id="ARBA00004514"/>
    </source>
</evidence>
<comment type="catalytic activity">
    <reaction evidence="21">
        <text>S-nitroso-L-cysteinyl-[GAPDH] + L-cysteinyl-[protein] = L-cysteinyl-[GAPDH] + S-nitroso-L-cysteinyl-[protein]</text>
        <dbReference type="Rhea" id="RHEA:66684"/>
        <dbReference type="Rhea" id="RHEA-COMP:10131"/>
        <dbReference type="Rhea" id="RHEA-COMP:17089"/>
        <dbReference type="Rhea" id="RHEA-COMP:17090"/>
        <dbReference type="Rhea" id="RHEA-COMP:17091"/>
        <dbReference type="ChEBI" id="CHEBI:29950"/>
        <dbReference type="ChEBI" id="CHEBI:149494"/>
    </reaction>
    <physiologicalReaction direction="left-to-right" evidence="21">
        <dbReference type="Rhea" id="RHEA:66685"/>
    </physiologicalReaction>
</comment>
<comment type="subcellular location">
    <subcellularLocation>
        <location evidence="2">Cytoplasm</location>
        <location evidence="2">Cytoskeleton</location>
    </subcellularLocation>
    <subcellularLocation>
        <location evidence="3">Cytoplasm</location>
        <location evidence="3">Cytosol</location>
    </subcellularLocation>
    <subcellularLocation>
        <location evidence="1">Nucleus</location>
    </subcellularLocation>
</comment>
<dbReference type="GO" id="GO:0016740">
    <property type="term" value="F:transferase activity"/>
    <property type="evidence" value="ECO:0007669"/>
    <property type="project" value="UniProtKB-KW"/>
</dbReference>
<comment type="subunit">
    <text evidence="19">Homotetramer. Interacts with TPPP; the interaction is direct. Interacts (when S-nitrosylated) with SIAH1; leading to nuclear translocation. Interacts with RILPL1/GOSPEL, leading to prevent the interaction between GAPDH and SIAH1 and prevent nuclear translocation. Interacts with CHP1; the interaction increases the binding of CHP1 with microtubules. Associates with microtubules. Interacts with EIF1AD, USP25, PRKCI and WARS1. Interacts with phosphorylated RPL13A; inhibited by oxidatively-modified low-densitity lipoprotein (LDL(ox)). Component of the GAIT complex. Interacts with FKBP6; leading to inhibit GAPDH catalytic activity. Interacts with TRAF2, promoting TRAF2 ubiquitination. Interacts with TRAF3, promoting TRAF3 ubiquitination.</text>
</comment>
<dbReference type="EMBL" id="CYRY02000777">
    <property type="protein sequence ID" value="VCW50308.1"/>
    <property type="molecule type" value="Genomic_DNA"/>
</dbReference>
<evidence type="ECO:0000256" key="2">
    <source>
        <dbReference type="ARBA" id="ARBA00004245"/>
    </source>
</evidence>
<feature type="domain" description="Glyceraldehyde 3-phosphate dehydrogenase catalytic" evidence="22">
    <location>
        <begin position="43"/>
        <end position="150"/>
    </location>
</feature>
<evidence type="ECO:0000256" key="9">
    <source>
        <dbReference type="ARBA" id="ARBA00022679"/>
    </source>
</evidence>
<proteinExistence type="inferred from homology"/>
<dbReference type="InterPro" id="IPR036291">
    <property type="entry name" value="NAD(P)-bd_dom_sf"/>
</dbReference>
<comment type="catalytic activity">
    <reaction evidence="20">
        <text>D-glyceraldehyde 3-phosphate + phosphate + NAD(+) = (2R)-3-phospho-glyceroyl phosphate + NADH + H(+)</text>
        <dbReference type="Rhea" id="RHEA:10300"/>
        <dbReference type="ChEBI" id="CHEBI:15378"/>
        <dbReference type="ChEBI" id="CHEBI:43474"/>
        <dbReference type="ChEBI" id="CHEBI:57540"/>
        <dbReference type="ChEBI" id="CHEBI:57604"/>
        <dbReference type="ChEBI" id="CHEBI:57945"/>
        <dbReference type="ChEBI" id="CHEBI:59776"/>
        <dbReference type="EC" id="1.2.1.12"/>
    </reaction>
</comment>
<dbReference type="GO" id="GO:0005829">
    <property type="term" value="C:cytosol"/>
    <property type="evidence" value="ECO:0007669"/>
    <property type="project" value="UniProtKB-SubCell"/>
</dbReference>
<keyword evidence="10" id="KW-0053">Apoptosis</keyword>
<comment type="caution">
    <text evidence="23">The sequence shown here is derived from an EMBL/GenBank/DDBJ whole genome shotgun (WGS) entry which is preliminary data.</text>
</comment>
<keyword evidence="14" id="KW-0520">NAD</keyword>
<dbReference type="InterPro" id="IPR020831">
    <property type="entry name" value="GlycerAld/Erythrose_P_DH"/>
</dbReference>
<dbReference type="Pfam" id="PF02800">
    <property type="entry name" value="Gp_dh_C"/>
    <property type="match status" value="1"/>
</dbReference>
<dbReference type="Proteomes" id="UP000269945">
    <property type="component" value="Unassembled WGS sequence"/>
</dbReference>
<dbReference type="GO" id="GO:0006417">
    <property type="term" value="P:regulation of translation"/>
    <property type="evidence" value="ECO:0007669"/>
    <property type="project" value="UniProtKB-KW"/>
</dbReference>
<dbReference type="GO" id="GO:0005856">
    <property type="term" value="C:cytoskeleton"/>
    <property type="evidence" value="ECO:0007669"/>
    <property type="project" value="UniProtKB-SubCell"/>
</dbReference>
<dbReference type="AlphaFoldDB" id="A0A9X9LD71"/>
<evidence type="ECO:0000256" key="21">
    <source>
        <dbReference type="ARBA" id="ARBA00048005"/>
    </source>
</evidence>
<evidence type="ECO:0000256" key="6">
    <source>
        <dbReference type="ARBA" id="ARBA00013119"/>
    </source>
</evidence>
<evidence type="ECO:0000256" key="1">
    <source>
        <dbReference type="ARBA" id="ARBA00004123"/>
    </source>
</evidence>
<keyword evidence="12" id="KW-0810">Translation regulation</keyword>
<evidence type="ECO:0000256" key="11">
    <source>
        <dbReference type="ARBA" id="ARBA00022799"/>
    </source>
</evidence>
<evidence type="ECO:0000256" key="10">
    <source>
        <dbReference type="ARBA" id="ARBA00022703"/>
    </source>
</evidence>
<dbReference type="GO" id="GO:0005634">
    <property type="term" value="C:nucleus"/>
    <property type="evidence" value="ECO:0007669"/>
    <property type="project" value="UniProtKB-SubCell"/>
</dbReference>
<dbReference type="Gene3D" id="3.30.360.10">
    <property type="entry name" value="Dihydrodipicolinate Reductase, domain 2"/>
    <property type="match status" value="1"/>
</dbReference>
<dbReference type="GO" id="GO:0004365">
    <property type="term" value="F:glyceraldehyde-3-phosphate dehydrogenase (NAD+) (phosphorylating) activity"/>
    <property type="evidence" value="ECO:0007669"/>
    <property type="project" value="UniProtKB-EC"/>
</dbReference>
<dbReference type="PANTHER" id="PTHR10836:SF111">
    <property type="entry name" value="GLYCERALDEHYDE-3-PHOSPHATE DEHYDROGENASE"/>
    <property type="match status" value="1"/>
</dbReference>
<dbReference type="EC" id="1.2.1.12" evidence="6"/>
<comment type="similarity">
    <text evidence="5">Belongs to the glyceraldehyde-3-phosphate dehydrogenase family.</text>
</comment>
<keyword evidence="16" id="KW-0206">Cytoskeleton</keyword>
<comment type="pathway">
    <text evidence="4">Carbohydrate degradation; glycolysis; pyruvate from D-glyceraldehyde 3-phosphate: step 1/5.</text>
</comment>
<keyword evidence="24" id="KW-1185">Reference proteome</keyword>
<evidence type="ECO:0000256" key="13">
    <source>
        <dbReference type="ARBA" id="ARBA00023002"/>
    </source>
</evidence>
<name>A0A9X9LD71_GULGU</name>
<gene>
    <name evidence="23" type="ORF">BN2614_LOCUS1</name>
</gene>
<evidence type="ECO:0000313" key="23">
    <source>
        <dbReference type="EMBL" id="VCW50308.1"/>
    </source>
</evidence>